<dbReference type="PANTHER" id="PTHR30562:SF1">
    <property type="entry name" value="UVRABC SYSTEM PROTEIN C"/>
    <property type="match status" value="1"/>
</dbReference>
<dbReference type="InterPro" id="IPR003583">
    <property type="entry name" value="Hlx-hairpin-Hlx_DNA-bd_motif"/>
</dbReference>
<comment type="function">
    <text evidence="7">The UvrABC repair system catalyzes the recognition and processing of DNA lesions. UvrC both incises the 5' and 3' sides of the lesion. The N-terminal half is responsible for the 3' incision and the C-terminal half is responsible for the 5' incision.</text>
</comment>
<name>L7VXE9_9BACT</name>
<dbReference type="PANTHER" id="PTHR30562">
    <property type="entry name" value="UVRC/OXIDOREDUCTASE"/>
    <property type="match status" value="1"/>
</dbReference>
<dbReference type="PROSITE" id="PS50151">
    <property type="entry name" value="UVR"/>
    <property type="match status" value="1"/>
</dbReference>
<keyword evidence="2 7" id="KW-0227">DNA damage</keyword>
<dbReference type="SUPFAM" id="SSF46600">
    <property type="entry name" value="C-terminal UvrC-binding domain of UvrB"/>
    <property type="match status" value="1"/>
</dbReference>
<sequence>MGKATNLRSRVSSYFQNPLGLHPRTAAMVQSASSVDWVVVDSETEALQLEYQWIKEYAPRYNVKYRDDKSYPYLAITMNEEYPRVMVMRGEKRKGVKYFGPYAQAWAIRETVDQLLRVFPVRTCSNGVFRRSAQMGRPCLLGYIGKCSAPCVGRISQEDHRELAEELVSFLGTGTERFMRDLERQMRAASAVQDYETAARLRDDLGALRKAMERTALVLPATTSADVIGLVEDELEAAFQVFHVRGGRVRGQHAFVVEKVADESAAELVTGVTQQLYGDADADIPFEVLVPVMPEAAVQPWLAARAGHRVDVRVPQRGHKRSLLETVTTNAAQTLQSHKLRRAGDLSTRAAALEEIAEALEMTQAPLRIECVDISNLQGNDVVASMVVFEDGLPRKSDYRRFSIRGVVGQDDVASVAEVVRRRFTRYLAERAEATDIEFGPAGGANDERKSFRYPPQLLLIDGGKPQVNAAAAQLRELGIDDIAVAGLAKRLEEVWTPGSEDPLILSRRSQGLYLLQRIRDEAHRFAITYHRQKRSRRLSTSAVEDIPGVGPSRRKALMRTFGSLGRLRKASVEELAAVPGITDDLAAVIHAHLSAETVTPAVNVTTGEVIEDDGAGRPT</sequence>
<dbReference type="Pfam" id="PF08459">
    <property type="entry name" value="UvrC_RNaseH_dom"/>
    <property type="match status" value="1"/>
</dbReference>
<dbReference type="InterPro" id="IPR036876">
    <property type="entry name" value="UVR_dom_sf"/>
</dbReference>
<dbReference type="GO" id="GO:0005737">
    <property type="term" value="C:cytoplasm"/>
    <property type="evidence" value="ECO:0007669"/>
    <property type="project" value="UniProtKB-SubCell"/>
</dbReference>
<dbReference type="SUPFAM" id="SSF47781">
    <property type="entry name" value="RuvA domain 2-like"/>
    <property type="match status" value="1"/>
</dbReference>
<accession>L7VXE9</accession>
<dbReference type="Pfam" id="PF22920">
    <property type="entry name" value="UvrC_RNaseH"/>
    <property type="match status" value="1"/>
</dbReference>
<comment type="subunit">
    <text evidence="7">Interacts with UvrB in an incision complex.</text>
</comment>
<dbReference type="InterPro" id="IPR038476">
    <property type="entry name" value="UvrC_RNase_H_dom_sf"/>
</dbReference>
<dbReference type="Pfam" id="PF02151">
    <property type="entry name" value="UVR"/>
    <property type="match status" value="1"/>
</dbReference>
<proteinExistence type="inferred from homology"/>
<keyword evidence="3 7" id="KW-0228">DNA excision</keyword>
<dbReference type="GO" id="GO:0009380">
    <property type="term" value="C:excinuclease repair complex"/>
    <property type="evidence" value="ECO:0007669"/>
    <property type="project" value="InterPro"/>
</dbReference>
<dbReference type="AlphaFoldDB" id="L7VXE9"/>
<feature type="domain" description="UvrC family homology region profile" evidence="10">
    <location>
        <begin position="227"/>
        <end position="471"/>
    </location>
</feature>
<dbReference type="SUPFAM" id="SSF82771">
    <property type="entry name" value="GIY-YIG endonuclease"/>
    <property type="match status" value="1"/>
</dbReference>
<dbReference type="InterPro" id="IPR001162">
    <property type="entry name" value="UvrC_RNase_H_dom"/>
</dbReference>
<feature type="domain" description="UVR" evidence="8">
    <location>
        <begin position="176"/>
        <end position="211"/>
    </location>
</feature>
<dbReference type="Gene3D" id="4.10.860.10">
    <property type="entry name" value="UVR domain"/>
    <property type="match status" value="1"/>
</dbReference>
<dbReference type="Gene3D" id="3.30.420.340">
    <property type="entry name" value="UvrC, RNAse H endonuclease domain"/>
    <property type="match status" value="1"/>
</dbReference>
<dbReference type="Gene3D" id="1.10.150.20">
    <property type="entry name" value="5' to 3' exonuclease, C-terminal subdomain"/>
    <property type="match status" value="1"/>
</dbReference>
<evidence type="ECO:0000259" key="9">
    <source>
        <dbReference type="PROSITE" id="PS50164"/>
    </source>
</evidence>
<dbReference type="GO" id="GO:0003677">
    <property type="term" value="F:DNA binding"/>
    <property type="evidence" value="ECO:0007669"/>
    <property type="project" value="UniProtKB-UniRule"/>
</dbReference>
<dbReference type="InterPro" id="IPR004791">
    <property type="entry name" value="UvrC"/>
</dbReference>
<keyword evidence="6 7" id="KW-0742">SOS response</keyword>
<dbReference type="InterPro" id="IPR035901">
    <property type="entry name" value="GIY-YIG_endonuc_sf"/>
</dbReference>
<dbReference type="GO" id="GO:0006289">
    <property type="term" value="P:nucleotide-excision repair"/>
    <property type="evidence" value="ECO:0007669"/>
    <property type="project" value="UniProtKB-UniRule"/>
</dbReference>
<dbReference type="InterPro" id="IPR000305">
    <property type="entry name" value="GIY-YIG_endonuc"/>
</dbReference>
<dbReference type="InterPro" id="IPR050066">
    <property type="entry name" value="UvrABC_protein_C"/>
</dbReference>
<dbReference type="Gene3D" id="3.40.1440.10">
    <property type="entry name" value="GIY-YIG endonuclease"/>
    <property type="match status" value="1"/>
</dbReference>
<dbReference type="InterPro" id="IPR001943">
    <property type="entry name" value="UVR_dom"/>
</dbReference>
<comment type="subcellular location">
    <subcellularLocation>
        <location evidence="7">Cytoplasm</location>
    </subcellularLocation>
</comment>
<organism evidence="11">
    <name type="scientific">uncultured bacterium A1Q1_fos_160</name>
    <dbReference type="NCBI Taxonomy" id="1256550"/>
    <lineage>
        <taxon>Bacteria</taxon>
        <taxon>environmental samples</taxon>
    </lineage>
</organism>
<dbReference type="InterPro" id="IPR010994">
    <property type="entry name" value="RuvA_2-like"/>
</dbReference>
<dbReference type="NCBIfam" id="NF001824">
    <property type="entry name" value="PRK00558.1-5"/>
    <property type="match status" value="1"/>
</dbReference>
<evidence type="ECO:0000256" key="1">
    <source>
        <dbReference type="ARBA" id="ARBA00022490"/>
    </source>
</evidence>
<evidence type="ECO:0000256" key="3">
    <source>
        <dbReference type="ARBA" id="ARBA00022769"/>
    </source>
</evidence>
<evidence type="ECO:0000256" key="4">
    <source>
        <dbReference type="ARBA" id="ARBA00022881"/>
    </source>
</evidence>
<keyword evidence="4 7" id="KW-0267">Excision nuclease</keyword>
<dbReference type="PROSITE" id="PS50164">
    <property type="entry name" value="GIY_YIG"/>
    <property type="match status" value="1"/>
</dbReference>
<feature type="domain" description="GIY-YIG" evidence="9">
    <location>
        <begin position="1"/>
        <end position="63"/>
    </location>
</feature>
<reference evidence="11" key="1">
    <citation type="submission" date="2012-09" db="EMBL/GenBank/DDBJ databases">
        <title>Metagenomic Characterization of a Microbial Community in Wastewater Detects High Levels of Antibiotic Resistance.</title>
        <authorList>
            <person name="Abrams M."/>
            <person name="Caldwell A."/>
            <person name="Vandaei E."/>
            <person name="Lee W."/>
            <person name="Perrott J."/>
            <person name="Khan S.Y."/>
            <person name="Ta J."/>
            <person name="Romero D."/>
            <person name="Nguyen V."/>
            <person name="Pourmand N."/>
            <person name="Ouverney C.C."/>
        </authorList>
    </citation>
    <scope>NUCLEOTIDE SEQUENCE</scope>
</reference>
<evidence type="ECO:0000256" key="6">
    <source>
        <dbReference type="ARBA" id="ARBA00023236"/>
    </source>
</evidence>
<keyword evidence="5 7" id="KW-0234">DNA repair</keyword>
<dbReference type="PROSITE" id="PS50165">
    <property type="entry name" value="UVRC"/>
    <property type="match status" value="1"/>
</dbReference>
<dbReference type="SMART" id="SM00278">
    <property type="entry name" value="HhH1"/>
    <property type="match status" value="2"/>
</dbReference>
<dbReference type="Pfam" id="PF14520">
    <property type="entry name" value="HHH_5"/>
    <property type="match status" value="1"/>
</dbReference>
<evidence type="ECO:0000313" key="11">
    <source>
        <dbReference type="EMBL" id="AGC72106.1"/>
    </source>
</evidence>
<dbReference type="InterPro" id="IPR047296">
    <property type="entry name" value="GIY-YIG_UvrC_Cho"/>
</dbReference>
<dbReference type="HAMAP" id="MF_00203">
    <property type="entry name" value="UvrC"/>
    <property type="match status" value="1"/>
</dbReference>
<evidence type="ECO:0000256" key="7">
    <source>
        <dbReference type="HAMAP-Rule" id="MF_00203"/>
    </source>
</evidence>
<dbReference type="FunFam" id="3.30.420.340:FF:000003">
    <property type="entry name" value="UvrABC system protein C"/>
    <property type="match status" value="1"/>
</dbReference>
<dbReference type="GO" id="GO:0009381">
    <property type="term" value="F:excinuclease ABC activity"/>
    <property type="evidence" value="ECO:0007669"/>
    <property type="project" value="UniProtKB-UniRule"/>
</dbReference>
<protein>
    <recommendedName>
        <fullName evidence="7">UvrABC system protein C</fullName>
        <shortName evidence="7">Protein UvrC</shortName>
    </recommendedName>
    <alternativeName>
        <fullName evidence="7">Excinuclease ABC subunit C</fullName>
    </alternativeName>
</protein>
<dbReference type="NCBIfam" id="TIGR00194">
    <property type="entry name" value="uvrC"/>
    <property type="match status" value="1"/>
</dbReference>
<dbReference type="EMBL" id="JX649892">
    <property type="protein sequence ID" value="AGC72106.1"/>
    <property type="molecule type" value="Genomic_DNA"/>
</dbReference>
<dbReference type="GO" id="GO:0009432">
    <property type="term" value="P:SOS response"/>
    <property type="evidence" value="ECO:0007669"/>
    <property type="project" value="UniProtKB-UniRule"/>
</dbReference>
<evidence type="ECO:0000256" key="2">
    <source>
        <dbReference type="ARBA" id="ARBA00022763"/>
    </source>
</evidence>
<dbReference type="SMART" id="SM00465">
    <property type="entry name" value="GIYc"/>
    <property type="match status" value="1"/>
</dbReference>
<evidence type="ECO:0000259" key="8">
    <source>
        <dbReference type="PROSITE" id="PS50151"/>
    </source>
</evidence>
<dbReference type="CDD" id="cd10434">
    <property type="entry name" value="GIY-YIG_UvrC_Cho"/>
    <property type="match status" value="1"/>
</dbReference>
<comment type="similarity">
    <text evidence="7">Belongs to the UvrC family.</text>
</comment>
<keyword evidence="1 7" id="KW-0963">Cytoplasm</keyword>
<evidence type="ECO:0000256" key="5">
    <source>
        <dbReference type="ARBA" id="ARBA00023204"/>
    </source>
</evidence>
<gene>
    <name evidence="7" type="primary">uvrC</name>
</gene>
<evidence type="ECO:0000259" key="10">
    <source>
        <dbReference type="PROSITE" id="PS50165"/>
    </source>
</evidence>